<dbReference type="SUPFAM" id="SSF55486">
    <property type="entry name" value="Metalloproteases ('zincins'), catalytic domain"/>
    <property type="match status" value="1"/>
</dbReference>
<accession>A0A1T2XKN3</accession>
<keyword evidence="3" id="KW-0732">Signal</keyword>
<reference evidence="5 6" key="1">
    <citation type="submission" date="2017-01" db="EMBL/GenBank/DDBJ databases">
        <title>Genome analysis of Paenibacillus selenitrireducens ES3-24.</title>
        <authorList>
            <person name="Xu D."/>
            <person name="Yao R."/>
            <person name="Zheng S."/>
        </authorList>
    </citation>
    <scope>NUCLEOTIDE SEQUENCE [LARGE SCALE GENOMIC DNA]</scope>
    <source>
        <strain evidence="5 6">ES3-24</strain>
    </source>
</reference>
<feature type="signal peptide" evidence="3">
    <location>
        <begin position="1"/>
        <end position="35"/>
    </location>
</feature>
<evidence type="ECO:0000256" key="3">
    <source>
        <dbReference type="SAM" id="SignalP"/>
    </source>
</evidence>
<evidence type="ECO:0000259" key="4">
    <source>
        <dbReference type="Pfam" id="PF01433"/>
    </source>
</evidence>
<name>A0A1T2XKN3_9BACL</name>
<dbReference type="STRING" id="1324314.BVG16_06785"/>
<dbReference type="PANTHER" id="PTHR45726">
    <property type="entry name" value="LEUKOTRIENE A-4 HYDROLASE"/>
    <property type="match status" value="1"/>
</dbReference>
<evidence type="ECO:0000313" key="5">
    <source>
        <dbReference type="EMBL" id="OPA80430.1"/>
    </source>
</evidence>
<evidence type="ECO:0000256" key="2">
    <source>
        <dbReference type="PIRSR" id="PIRSR634015-3"/>
    </source>
</evidence>
<evidence type="ECO:0000313" key="6">
    <source>
        <dbReference type="Proteomes" id="UP000190188"/>
    </source>
</evidence>
<dbReference type="AlphaFoldDB" id="A0A1T2XKN3"/>
<dbReference type="InterPro" id="IPR034015">
    <property type="entry name" value="M1_LTA4H"/>
</dbReference>
<dbReference type="InterPro" id="IPR027268">
    <property type="entry name" value="Peptidase_M4/M1_CTD_sf"/>
</dbReference>
<dbReference type="GO" id="GO:0008270">
    <property type="term" value="F:zinc ion binding"/>
    <property type="evidence" value="ECO:0007669"/>
    <property type="project" value="InterPro"/>
</dbReference>
<dbReference type="Proteomes" id="UP000190188">
    <property type="component" value="Unassembled WGS sequence"/>
</dbReference>
<dbReference type="InterPro" id="IPR014782">
    <property type="entry name" value="Peptidase_M1_dom"/>
</dbReference>
<proteinExistence type="predicted"/>
<dbReference type="CDD" id="cd09604">
    <property type="entry name" value="M1_APN_like"/>
    <property type="match status" value="1"/>
</dbReference>
<keyword evidence="2" id="KW-0479">Metal-binding</keyword>
<dbReference type="Pfam" id="PF01433">
    <property type="entry name" value="Peptidase_M1"/>
    <property type="match status" value="1"/>
</dbReference>
<feature type="chain" id="PRO_5011961723" evidence="3">
    <location>
        <begin position="36"/>
        <end position="728"/>
    </location>
</feature>
<dbReference type="GO" id="GO:0008237">
    <property type="term" value="F:metallopeptidase activity"/>
    <property type="evidence" value="ECO:0007669"/>
    <property type="project" value="InterPro"/>
</dbReference>
<comment type="caution">
    <text evidence="5">The sequence shown here is derived from an EMBL/GenBank/DDBJ whole genome shotgun (WGS) entry which is preliminary data.</text>
</comment>
<dbReference type="RefSeq" id="WP_078497778.1">
    <property type="nucleotide sequence ID" value="NZ_MSZX01000002.1"/>
</dbReference>
<feature type="binding site" evidence="2">
    <location>
        <position position="366"/>
    </location>
    <ligand>
        <name>Zn(2+)</name>
        <dbReference type="ChEBI" id="CHEBI:29105"/>
        <note>catalytic</note>
    </ligand>
</feature>
<feature type="active site" description="Proton acceptor" evidence="1">
    <location>
        <position position="367"/>
    </location>
</feature>
<feature type="binding site" evidence="2">
    <location>
        <position position="389"/>
    </location>
    <ligand>
        <name>Zn(2+)</name>
        <dbReference type="ChEBI" id="CHEBI:29105"/>
        <note>catalytic</note>
    </ligand>
</feature>
<dbReference type="OrthoDB" id="3268975at2"/>
<keyword evidence="2" id="KW-0862">Zinc</keyword>
<gene>
    <name evidence="5" type="ORF">BVG16_06785</name>
</gene>
<protein>
    <submittedName>
        <fullName evidence="5">Peptidase M1</fullName>
    </submittedName>
</protein>
<sequence>MNQSKWKQTQKRMLACSLVFTLAISPILTTGSAMAEPAPTTKSSVEEAAIHSPIQYQIDVRLDEKNMTLHGSQTVVFRNTSKDTLKELVFHTFADANRSKDTQAKMFNRTNAEIQKEEPNRKPEDFLGGIDITQIQSNGQALQFTNKNQALTATLGQELQPGQSITVKLDFDVKLPYGSQRLSYYKDIINGAHWFPVMSVYDEDKHQWDKTPYSTIFESDYYTSSDYKVNMNVPYSYQVSMPGTITAHEDAESGRKILSTVANNTREFVFFASPNFKVASETRDGLTVQYYYYDNMQGKKEIIDQYIDQAFKAIHFFSDKYGKYPYPEFRVVESYVQGVAVEFARVIQMGMIQNKVDASQDTVFVHEIAHQWFHALIGNNSETESFLDEGFADFSKVYFSEKQGDTTNGFKSIQVDDESFDKSISSTNTEVGDLANPVYYGKGRQAIYQLYRSVGEEKFDQFMKAYFNRYVYQNATIDGLLQTIEDTLGQTQRDEMEKALRQPNFELKPEFQMTTEEKAAYWHEQIVAIFQAVFDQNPTVPYESMNRIIYKTLQGEPLTLVLSDQLSQTAKAQQDQLAQQMKMSFEFLGIQANVVTERQVVKAKLEKELANSNIIVIGNAKSNAFIQAMKPGIVKRSADIGFSWKDTMNQKDVSGAYVIKHPYNKDRLLVNFFWTGDQLNEKALQPYMMKVMEALNFSSNFYQSYLMDHTGKMLQEKNTENPLSKLMG</sequence>
<feature type="domain" description="Peptidase M1 membrane alanine aminopeptidase" evidence="4">
    <location>
        <begin position="355"/>
        <end position="490"/>
    </location>
</feature>
<evidence type="ECO:0000256" key="1">
    <source>
        <dbReference type="PIRSR" id="PIRSR634015-1"/>
    </source>
</evidence>
<dbReference type="PANTHER" id="PTHR45726:SF3">
    <property type="entry name" value="LEUKOTRIENE A-4 HYDROLASE"/>
    <property type="match status" value="1"/>
</dbReference>
<comment type="cofactor">
    <cofactor evidence="2">
        <name>Zn(2+)</name>
        <dbReference type="ChEBI" id="CHEBI:29105"/>
    </cofactor>
    <text evidence="2">Binds 1 zinc ion per subunit.</text>
</comment>
<feature type="active site" description="Proton donor" evidence="1">
    <location>
        <position position="440"/>
    </location>
</feature>
<dbReference type="EMBL" id="MSZX01000002">
    <property type="protein sequence ID" value="OPA80430.1"/>
    <property type="molecule type" value="Genomic_DNA"/>
</dbReference>
<feature type="binding site" evidence="2">
    <location>
        <position position="370"/>
    </location>
    <ligand>
        <name>Zn(2+)</name>
        <dbReference type="ChEBI" id="CHEBI:29105"/>
        <note>catalytic</note>
    </ligand>
</feature>
<dbReference type="Gene3D" id="1.10.390.10">
    <property type="entry name" value="Neutral Protease Domain 2"/>
    <property type="match status" value="1"/>
</dbReference>
<keyword evidence="6" id="KW-1185">Reference proteome</keyword>
<organism evidence="5 6">
    <name type="scientific">Paenibacillus selenitireducens</name>
    <dbReference type="NCBI Taxonomy" id="1324314"/>
    <lineage>
        <taxon>Bacteria</taxon>
        <taxon>Bacillati</taxon>
        <taxon>Bacillota</taxon>
        <taxon>Bacilli</taxon>
        <taxon>Bacillales</taxon>
        <taxon>Paenibacillaceae</taxon>
        <taxon>Paenibacillus</taxon>
    </lineage>
</organism>